<evidence type="ECO:0000256" key="1">
    <source>
        <dbReference type="ARBA" id="ARBA00001947"/>
    </source>
</evidence>
<organism evidence="6 8">
    <name type="scientific">Aneurinibacillus migulanus</name>
    <name type="common">Bacillus migulanus</name>
    <dbReference type="NCBI Taxonomy" id="47500"/>
    <lineage>
        <taxon>Bacteria</taxon>
        <taxon>Bacillati</taxon>
        <taxon>Bacillota</taxon>
        <taxon>Bacilli</taxon>
        <taxon>Bacillales</taxon>
        <taxon>Paenibacillaceae</taxon>
        <taxon>Aneurinibacillus group</taxon>
        <taxon>Aneurinibacillus</taxon>
    </lineage>
</organism>
<keyword evidence="8" id="KW-1185">Reference proteome</keyword>
<dbReference type="Gene3D" id="3.40.50.10310">
    <property type="entry name" value="Creatininase"/>
    <property type="match status" value="1"/>
</dbReference>
<evidence type="ECO:0000313" key="8">
    <source>
        <dbReference type="Proteomes" id="UP000037269"/>
    </source>
</evidence>
<dbReference type="GO" id="GO:0046872">
    <property type="term" value="F:metal ion binding"/>
    <property type="evidence" value="ECO:0007669"/>
    <property type="project" value="UniProtKB-KW"/>
</dbReference>
<dbReference type="OrthoDB" id="9801445at2"/>
<dbReference type="PANTHER" id="PTHR35005:SF1">
    <property type="entry name" value="2-AMINO-5-FORMYLAMINO-6-RIBOSYLAMINOPYRIMIDIN-4(3H)-ONE 5'-MONOPHOSPHATE DEFORMYLASE"/>
    <property type="match status" value="1"/>
</dbReference>
<sequence>MNMYDLQQMTWPEIKEALNQAKLAVIPIGAHEQHGPHMVESCDAVLAKRMADKLATRLHPLTIVAPTITMGVSPHHMNFPGTISLQPETMVSLLRDITVSLKHHGIINFLWLNAHGGNQSTLSIACQKLSVELDVTIYYAKTTASASEVYKDYISSSPFGHSCEREVSEAYYLAPELLREDCLQGGQLNENPRWRHLRPGNPLQGFYHYEEMTKNGCIGDATRGSYELGEKIVETALERLEEEIRFLLYTQHSVNNL</sequence>
<reference evidence="6 8" key="1">
    <citation type="submission" date="2015-07" db="EMBL/GenBank/DDBJ databases">
        <title>Fjat-14205 dsm 2895.</title>
        <authorList>
            <person name="Liu B."/>
            <person name="Wang J."/>
            <person name="Zhu Y."/>
            <person name="Liu G."/>
            <person name="Chen Q."/>
            <person name="Chen Z."/>
            <person name="Lan J."/>
            <person name="Che J."/>
            <person name="Ge C."/>
            <person name="Shi H."/>
            <person name="Pan Z."/>
            <person name="Liu X."/>
        </authorList>
    </citation>
    <scope>NUCLEOTIDE SEQUENCE [LARGE SCALE GENOMIC DNA]</scope>
    <source>
        <strain evidence="6 8">DSM 2895</strain>
    </source>
</reference>
<proteinExistence type="inferred from homology"/>
<dbReference type="InterPro" id="IPR024087">
    <property type="entry name" value="Creatininase-like_sf"/>
</dbReference>
<name>A0A0D1XIG2_ANEMI</name>
<dbReference type="Proteomes" id="UP000182836">
    <property type="component" value="Unassembled WGS sequence"/>
</dbReference>
<keyword evidence="4" id="KW-0862">Zinc</keyword>
<evidence type="ECO:0000256" key="4">
    <source>
        <dbReference type="ARBA" id="ARBA00022833"/>
    </source>
</evidence>
<dbReference type="EMBL" id="FNED01000001">
    <property type="protein sequence ID" value="SDI06282.1"/>
    <property type="molecule type" value="Genomic_DNA"/>
</dbReference>
<dbReference type="EMBL" id="LGUG01000004">
    <property type="protein sequence ID" value="KON98154.1"/>
    <property type="molecule type" value="Genomic_DNA"/>
</dbReference>
<gene>
    <name evidence="6" type="ORF">AF333_24655</name>
    <name evidence="7" type="ORF">SAMN04487909_101407</name>
</gene>
<reference evidence="7 9" key="2">
    <citation type="submission" date="2016-10" db="EMBL/GenBank/DDBJ databases">
        <authorList>
            <person name="de Groot N.N."/>
        </authorList>
    </citation>
    <scope>NUCLEOTIDE SEQUENCE [LARGE SCALE GENOMIC DNA]</scope>
    <source>
        <strain evidence="7 9">DSM 2895</strain>
    </source>
</reference>
<accession>A0A0D1XIG2</accession>
<protein>
    <submittedName>
        <fullName evidence="6">Creatinine amidohydrolase</fullName>
    </submittedName>
</protein>
<dbReference type="GO" id="GO:0016811">
    <property type="term" value="F:hydrolase activity, acting on carbon-nitrogen (but not peptide) bonds, in linear amides"/>
    <property type="evidence" value="ECO:0007669"/>
    <property type="project" value="TreeGrafter"/>
</dbReference>
<evidence type="ECO:0000256" key="3">
    <source>
        <dbReference type="ARBA" id="ARBA00022801"/>
    </source>
</evidence>
<evidence type="ECO:0000256" key="5">
    <source>
        <dbReference type="ARBA" id="ARBA00024029"/>
    </source>
</evidence>
<dbReference type="PATRIC" id="fig|47500.8.peg.3493"/>
<dbReference type="PANTHER" id="PTHR35005">
    <property type="entry name" value="3-DEHYDRO-SCYLLO-INOSOSE HYDROLASE"/>
    <property type="match status" value="1"/>
</dbReference>
<evidence type="ECO:0000313" key="6">
    <source>
        <dbReference type="EMBL" id="KON98154.1"/>
    </source>
</evidence>
<keyword evidence="2" id="KW-0479">Metal-binding</keyword>
<dbReference type="GO" id="GO:0009231">
    <property type="term" value="P:riboflavin biosynthetic process"/>
    <property type="evidence" value="ECO:0007669"/>
    <property type="project" value="TreeGrafter"/>
</dbReference>
<dbReference type="InterPro" id="IPR003785">
    <property type="entry name" value="Creatininase/forma_Hydrolase"/>
</dbReference>
<evidence type="ECO:0000313" key="7">
    <source>
        <dbReference type="EMBL" id="SDI06282.1"/>
    </source>
</evidence>
<keyword evidence="3 6" id="KW-0378">Hydrolase</keyword>
<evidence type="ECO:0000313" key="9">
    <source>
        <dbReference type="Proteomes" id="UP000182836"/>
    </source>
</evidence>
<dbReference type="STRING" id="47500.AF333_24655"/>
<dbReference type="Proteomes" id="UP000037269">
    <property type="component" value="Unassembled WGS sequence"/>
</dbReference>
<dbReference type="AlphaFoldDB" id="A0A0D1XIG2"/>
<dbReference type="SUPFAM" id="SSF102215">
    <property type="entry name" value="Creatininase"/>
    <property type="match status" value="1"/>
</dbReference>
<comment type="cofactor">
    <cofactor evidence="1">
        <name>Zn(2+)</name>
        <dbReference type="ChEBI" id="CHEBI:29105"/>
    </cofactor>
</comment>
<evidence type="ECO:0000256" key="2">
    <source>
        <dbReference type="ARBA" id="ARBA00022723"/>
    </source>
</evidence>
<comment type="similarity">
    <text evidence="5">Belongs to the creatininase superfamily.</text>
</comment>
<dbReference type="Pfam" id="PF02633">
    <property type="entry name" value="Creatininase"/>
    <property type="match status" value="1"/>
</dbReference>